<feature type="compositionally biased region" description="Polar residues" evidence="1">
    <location>
        <begin position="1"/>
        <end position="15"/>
    </location>
</feature>
<feature type="compositionally biased region" description="Basic and acidic residues" evidence="1">
    <location>
        <begin position="348"/>
        <end position="360"/>
    </location>
</feature>
<organism evidence="3 4">
    <name type="scientific">Anguilla anguilla</name>
    <name type="common">European freshwater eel</name>
    <name type="synonym">Muraena anguilla</name>
    <dbReference type="NCBI Taxonomy" id="7936"/>
    <lineage>
        <taxon>Eukaryota</taxon>
        <taxon>Metazoa</taxon>
        <taxon>Chordata</taxon>
        <taxon>Craniata</taxon>
        <taxon>Vertebrata</taxon>
        <taxon>Euteleostomi</taxon>
        <taxon>Actinopterygii</taxon>
        <taxon>Neopterygii</taxon>
        <taxon>Teleostei</taxon>
        <taxon>Anguilliformes</taxon>
        <taxon>Anguillidae</taxon>
        <taxon>Anguilla</taxon>
    </lineage>
</organism>
<dbReference type="EMBL" id="JAFIRN010000018">
    <property type="protein sequence ID" value="KAG5831557.1"/>
    <property type="molecule type" value="Genomic_DNA"/>
</dbReference>
<feature type="compositionally biased region" description="Low complexity" evidence="1">
    <location>
        <begin position="541"/>
        <end position="555"/>
    </location>
</feature>
<evidence type="ECO:0000259" key="2">
    <source>
        <dbReference type="Pfam" id="PF12489"/>
    </source>
</evidence>
<feature type="region of interest" description="Disordered" evidence="1">
    <location>
        <begin position="388"/>
        <end position="440"/>
    </location>
</feature>
<dbReference type="GO" id="GO:0003713">
    <property type="term" value="F:transcription coactivator activity"/>
    <property type="evidence" value="ECO:0007669"/>
    <property type="project" value="InterPro"/>
</dbReference>
<dbReference type="PANTHER" id="PTHR17085">
    <property type="entry name" value="NUCLEAR RECEPTOR COACTIVATOR 4"/>
    <property type="match status" value="1"/>
</dbReference>
<dbReference type="GO" id="GO:0006879">
    <property type="term" value="P:intracellular iron ion homeostasis"/>
    <property type="evidence" value="ECO:0007669"/>
    <property type="project" value="InterPro"/>
</dbReference>
<feature type="compositionally biased region" description="Basic and acidic residues" evidence="1">
    <location>
        <begin position="390"/>
        <end position="408"/>
    </location>
</feature>
<proteinExistence type="predicted"/>
<feature type="region of interest" description="Disordered" evidence="1">
    <location>
        <begin position="305"/>
        <end position="374"/>
    </location>
</feature>
<feature type="region of interest" description="Disordered" evidence="1">
    <location>
        <begin position="1"/>
        <end position="23"/>
    </location>
</feature>
<feature type="compositionally biased region" description="Basic and acidic residues" evidence="1">
    <location>
        <begin position="473"/>
        <end position="483"/>
    </location>
</feature>
<gene>
    <name evidence="3" type="ORF">ANANG_G00304950</name>
</gene>
<dbReference type="InterPro" id="IPR022174">
    <property type="entry name" value="NCOA4_N"/>
</dbReference>
<feature type="domain" description="Nuclear receptor coactivator 4 N-terminal" evidence="2">
    <location>
        <begin position="210"/>
        <end position="353"/>
    </location>
</feature>
<dbReference type="InterPro" id="IPR039947">
    <property type="entry name" value="NCoA-4"/>
</dbReference>
<feature type="region of interest" description="Disordered" evidence="1">
    <location>
        <begin position="473"/>
        <end position="557"/>
    </location>
</feature>
<feature type="compositionally biased region" description="Basic and acidic residues" evidence="1">
    <location>
        <begin position="510"/>
        <end position="523"/>
    </location>
</feature>
<evidence type="ECO:0000313" key="4">
    <source>
        <dbReference type="Proteomes" id="UP001044222"/>
    </source>
</evidence>
<dbReference type="Pfam" id="PF12489">
    <property type="entry name" value="ARA70"/>
    <property type="match status" value="2"/>
</dbReference>
<dbReference type="GO" id="GO:0009725">
    <property type="term" value="P:response to hormone"/>
    <property type="evidence" value="ECO:0007669"/>
    <property type="project" value="TreeGrafter"/>
</dbReference>
<accession>A0A9D3LIN5</accession>
<feature type="domain" description="Nuclear receptor coactivator 4 N-terminal" evidence="2">
    <location>
        <begin position="26"/>
        <end position="154"/>
    </location>
</feature>
<keyword evidence="4" id="KW-1185">Reference proteome</keyword>
<sequence length="603" mass="67154">MSSKSKQLNTKTTPRMSPVEDREKTVLRQCLQARSQLETAIAGVTRAEAALRDNSREVKSQLHSCISRHLEFLRSREVWLLEQLDIVQQLKEEALHQQLQQLHLLRGQFDILIHQLENSNSHDLANQLTGCLEKLSCLNLKPEETPEMSFQADLRSLRQAITSFGTIATQMEVAPSSPLKSAARRGPGCSRAVQSRLRNRWRVEPERMTALADWLLGSQPASSGPVEYQSSKNPQDWLVSSGERIQESRPLAPFDFHKAWGQLRDLDAWLVGEKTPARERTMSNASTTSTFSIEKIDESEFILSAEDEEEEEEEEDKLEEEKGMEEEEAAPEPEELIGWLVTPPPGGKCERERGDAERRTRAFPPFQQGFRSSDWLSKSDCGSCCATRPGRGDREPGPAHVPEAEPRRLARRPRRPHPGGVAGPGPALGPARHRGAGVQGQRAVRELAQCVCDENCGREALAAWLFRQEGRDKNGRVRGEGRGEGPAAAAAGGGGGLAAPEPRRLARALRRGEEKASREESSSRPENPFHGPLRSESWLLPAKTHAPPAVTPAPTDAEEDKWLLRKRAQAQERYGLPTVCDLFTCMKLGGDTEKWLHRAPLQM</sequence>
<comment type="caution">
    <text evidence="3">The sequence shown here is derived from an EMBL/GenBank/DDBJ whole genome shotgun (WGS) entry which is preliminary data.</text>
</comment>
<name>A0A9D3LIN5_ANGAN</name>
<evidence type="ECO:0000256" key="1">
    <source>
        <dbReference type="SAM" id="MobiDB-lite"/>
    </source>
</evidence>
<dbReference type="Proteomes" id="UP001044222">
    <property type="component" value="Chromosome 18"/>
</dbReference>
<dbReference type="PANTHER" id="PTHR17085:SF3">
    <property type="entry name" value="NUCLEAR RECEPTOR COACTIVATOR 4"/>
    <property type="match status" value="1"/>
</dbReference>
<protein>
    <recommendedName>
        <fullName evidence="2">Nuclear receptor coactivator 4 N-terminal domain-containing protein</fullName>
    </recommendedName>
</protein>
<evidence type="ECO:0000313" key="3">
    <source>
        <dbReference type="EMBL" id="KAG5831557.1"/>
    </source>
</evidence>
<dbReference type="AlphaFoldDB" id="A0A9D3LIN5"/>
<reference evidence="3" key="1">
    <citation type="submission" date="2021-01" db="EMBL/GenBank/DDBJ databases">
        <title>A chromosome-scale assembly of European eel, Anguilla anguilla.</title>
        <authorList>
            <person name="Henkel C."/>
            <person name="Jong-Raadsen S.A."/>
            <person name="Dufour S."/>
            <person name="Weltzien F.-A."/>
            <person name="Palstra A.P."/>
            <person name="Pelster B."/>
            <person name="Spaink H.P."/>
            <person name="Van Den Thillart G.E."/>
            <person name="Jansen H."/>
            <person name="Zahm M."/>
            <person name="Klopp C."/>
            <person name="Cedric C."/>
            <person name="Louis A."/>
            <person name="Berthelot C."/>
            <person name="Parey E."/>
            <person name="Roest Crollius H."/>
            <person name="Montfort J."/>
            <person name="Robinson-Rechavi M."/>
            <person name="Bucao C."/>
            <person name="Bouchez O."/>
            <person name="Gislard M."/>
            <person name="Lluch J."/>
            <person name="Milhes M."/>
            <person name="Lampietro C."/>
            <person name="Lopez Roques C."/>
            <person name="Donnadieu C."/>
            <person name="Braasch I."/>
            <person name="Desvignes T."/>
            <person name="Postlethwait J."/>
            <person name="Bobe J."/>
            <person name="Guiguen Y."/>
            <person name="Dirks R."/>
        </authorList>
    </citation>
    <scope>NUCLEOTIDE SEQUENCE</scope>
    <source>
        <strain evidence="3">Tag_6206</strain>
        <tissue evidence="3">Liver</tissue>
    </source>
</reference>
<feature type="compositionally biased region" description="Acidic residues" evidence="1">
    <location>
        <begin position="305"/>
        <end position="335"/>
    </location>
</feature>